<reference evidence="2" key="1">
    <citation type="journal article" date="2019" name="Int. J. Syst. Evol. Microbiol.">
        <title>The Global Catalogue of Microorganisms (GCM) 10K type strain sequencing project: providing services to taxonomists for standard genome sequencing and annotation.</title>
        <authorList>
            <consortium name="The Broad Institute Genomics Platform"/>
            <consortium name="The Broad Institute Genome Sequencing Center for Infectious Disease"/>
            <person name="Wu L."/>
            <person name="Ma J."/>
        </authorList>
    </citation>
    <scope>NUCLEOTIDE SEQUENCE [LARGE SCALE GENOMIC DNA]</scope>
    <source>
        <strain evidence="2">CGMCC 1.16326</strain>
    </source>
</reference>
<evidence type="ECO:0000313" key="1">
    <source>
        <dbReference type="EMBL" id="MFC5393061.1"/>
    </source>
</evidence>
<organism evidence="1 2">
    <name type="scientific">Bosea vestrisii</name>
    <dbReference type="NCBI Taxonomy" id="151416"/>
    <lineage>
        <taxon>Bacteria</taxon>
        <taxon>Pseudomonadati</taxon>
        <taxon>Pseudomonadota</taxon>
        <taxon>Alphaproteobacteria</taxon>
        <taxon>Hyphomicrobiales</taxon>
        <taxon>Boseaceae</taxon>
        <taxon>Bosea</taxon>
    </lineage>
</organism>
<proteinExistence type="predicted"/>
<dbReference type="Proteomes" id="UP001596104">
    <property type="component" value="Unassembled WGS sequence"/>
</dbReference>
<accession>A0ABW0H960</accession>
<sequence length="373" mass="40003">MTHSTTRKIEVFRPGTFQPMVGAPVTMTAADLKAIAAAYDPVGSPTPVVIGHPKTEDQAYAWAKSFAFDEESQKLIAEVGEIEPAFGEAVKKGSYKRISLSLFSPSAPNNPKPGAWYPKHIGFLGAVAPAVSGLKPVSFAEDQTGVVEVEFGDPAFKDVASLFRSFREWMIEKFGLEAADKTLPSWSINWIDDAADRERPGMPAFTEPTPTETTMTEAEKAAAAERERKLQEREAELNKRQAEFAHSEHVAFAEGLAKEGRLLPASQPRVVALLDSLAAPEPAEVSFAEPGGQTVKESPADAVRAILKAQPVVVNFGDFSGEHGQPGRATADFASPDGRAVDAAGLQHLGRAQAYQKKHPEASLEQALAATAE</sequence>
<protein>
    <recommendedName>
        <fullName evidence="3">Peptidase</fullName>
    </recommendedName>
</protein>
<comment type="caution">
    <text evidence="1">The sequence shown here is derived from an EMBL/GenBank/DDBJ whole genome shotgun (WGS) entry which is preliminary data.</text>
</comment>
<evidence type="ECO:0008006" key="3">
    <source>
        <dbReference type="Google" id="ProtNLM"/>
    </source>
</evidence>
<keyword evidence="2" id="KW-1185">Reference proteome</keyword>
<evidence type="ECO:0000313" key="2">
    <source>
        <dbReference type="Proteomes" id="UP001596104"/>
    </source>
</evidence>
<dbReference type="RefSeq" id="WP_377007977.1">
    <property type="nucleotide sequence ID" value="NZ_JBHSLV010000019.1"/>
</dbReference>
<name>A0ABW0H960_9HYPH</name>
<gene>
    <name evidence="1" type="ORF">ACFPPC_10495</name>
</gene>
<dbReference type="EMBL" id="JBHSLV010000019">
    <property type="protein sequence ID" value="MFC5393061.1"/>
    <property type="molecule type" value="Genomic_DNA"/>
</dbReference>